<evidence type="ECO:0000313" key="3">
    <source>
        <dbReference type="Proteomes" id="UP000570361"/>
    </source>
</evidence>
<evidence type="ECO:0000313" key="2">
    <source>
        <dbReference type="EMBL" id="MBB3110994.1"/>
    </source>
</evidence>
<keyword evidence="1" id="KW-0812">Transmembrane</keyword>
<gene>
    <name evidence="2" type="ORF">FHS18_003062</name>
</gene>
<dbReference type="Pfam" id="PF17353">
    <property type="entry name" value="DUF5381"/>
    <property type="match status" value="1"/>
</dbReference>
<feature type="transmembrane region" description="Helical" evidence="1">
    <location>
        <begin position="20"/>
        <end position="40"/>
    </location>
</feature>
<evidence type="ECO:0000256" key="1">
    <source>
        <dbReference type="SAM" id="Phobius"/>
    </source>
</evidence>
<accession>A0A7W5AYX0</accession>
<dbReference type="Proteomes" id="UP000570361">
    <property type="component" value="Unassembled WGS sequence"/>
</dbReference>
<keyword evidence="1" id="KW-1133">Transmembrane helix</keyword>
<feature type="transmembrane region" description="Helical" evidence="1">
    <location>
        <begin position="46"/>
        <end position="68"/>
    </location>
</feature>
<dbReference type="EMBL" id="JACHXK010000006">
    <property type="protein sequence ID" value="MBB3110994.1"/>
    <property type="molecule type" value="Genomic_DNA"/>
</dbReference>
<dbReference type="AlphaFoldDB" id="A0A7W5AYX0"/>
<dbReference type="RefSeq" id="WP_183600892.1">
    <property type="nucleotide sequence ID" value="NZ_JACHXK010000006.1"/>
</dbReference>
<keyword evidence="3" id="KW-1185">Reference proteome</keyword>
<keyword evidence="1" id="KW-0472">Membrane</keyword>
<dbReference type="InterPro" id="IPR035324">
    <property type="entry name" value="DUF5381"/>
</dbReference>
<protein>
    <submittedName>
        <fullName evidence="2">Uncharacterized protein</fullName>
    </submittedName>
</protein>
<reference evidence="2 3" key="1">
    <citation type="submission" date="2020-08" db="EMBL/GenBank/DDBJ databases">
        <title>Genomic Encyclopedia of Type Strains, Phase III (KMG-III): the genomes of soil and plant-associated and newly described type strains.</title>
        <authorList>
            <person name="Whitman W."/>
        </authorList>
    </citation>
    <scope>NUCLEOTIDE SEQUENCE [LARGE SCALE GENOMIC DNA]</scope>
    <source>
        <strain evidence="2 3">CECT 5862</strain>
    </source>
</reference>
<name>A0A7W5AYX0_9BACL</name>
<comment type="caution">
    <text evidence="2">The sequence shown here is derived from an EMBL/GenBank/DDBJ whole genome shotgun (WGS) entry which is preliminary data.</text>
</comment>
<organism evidence="2 3">
    <name type="scientific">Paenibacillus phyllosphaerae</name>
    <dbReference type="NCBI Taxonomy" id="274593"/>
    <lineage>
        <taxon>Bacteria</taxon>
        <taxon>Bacillati</taxon>
        <taxon>Bacillota</taxon>
        <taxon>Bacilli</taxon>
        <taxon>Bacillales</taxon>
        <taxon>Paenibacillaceae</taxon>
        <taxon>Paenibacillus</taxon>
    </lineage>
</organism>
<sequence>MKSLRETESGIEVIPAKFDAGCFVSVCVLMLAGAAVLLYFAKDMFILKGILYGIVGVIGALFFGGALLKVLSVVRSKEPLFEVRSGYLQNKRKKVALTDIDELTYGWHTDRPSGMVFQALVVRTVRNNRYYFSTYNMVSQQEIDLVVRQHILPYATAACRESWEATEGKTPFGADENAKG</sequence>
<proteinExistence type="predicted"/>